<dbReference type="Proteomes" id="UP001140560">
    <property type="component" value="Unassembled WGS sequence"/>
</dbReference>
<keyword evidence="2" id="KW-1185">Reference proteome</keyword>
<evidence type="ECO:0000313" key="2">
    <source>
        <dbReference type="Proteomes" id="UP001140560"/>
    </source>
</evidence>
<organism evidence="1 2">
    <name type="scientific">Neocucurbitaria cava</name>
    <dbReference type="NCBI Taxonomy" id="798079"/>
    <lineage>
        <taxon>Eukaryota</taxon>
        <taxon>Fungi</taxon>
        <taxon>Dikarya</taxon>
        <taxon>Ascomycota</taxon>
        <taxon>Pezizomycotina</taxon>
        <taxon>Dothideomycetes</taxon>
        <taxon>Pleosporomycetidae</taxon>
        <taxon>Pleosporales</taxon>
        <taxon>Pleosporineae</taxon>
        <taxon>Cucurbitariaceae</taxon>
        <taxon>Neocucurbitaria</taxon>
    </lineage>
</organism>
<name>A0A9W8Y5Z0_9PLEO</name>
<accession>A0A9W8Y5Z0</accession>
<comment type="caution">
    <text evidence="1">The sequence shown here is derived from an EMBL/GenBank/DDBJ whole genome shotgun (WGS) entry which is preliminary data.</text>
</comment>
<gene>
    <name evidence="1" type="ORF">N0V83_006740</name>
</gene>
<evidence type="ECO:0000313" key="1">
    <source>
        <dbReference type="EMBL" id="KAJ4368383.1"/>
    </source>
</evidence>
<sequence length="527" mass="60797">MATLENLPKELLDMIANELRPCYKSLMSLSMTCQSLRPSAQIALHRDVVITAPRFDVLNDQNYDEDYCSRLEFFVRTLLGRPDLARRVRELNISINNSTSVRDALRRDYRGDSDNHVDDGWDDIMSLCENLLETASLSTGLGFNDPLWMKRIRKGKQLAFLGVVLTCTPKLQSLAIDRYINWKSFDDTYEFTPSPISFREMFGNLHRAKGFSMSWIPGLARIGSLRTNCVLAPQFFTLPNLTSLEFGFRDEQYHWHPKDLRLPRPFDANNATSLLKQMGILVDEKCLRDSRQPEGDNFYRYTRQLPDLLPNLSSLDLLVQPVSKDIFNDWYDAILRYGESYDCLVAKFRGQNIQTLKIDTSAISSARQAKRLKPIVSLTDFTKLRKIVAAQEAFFSVDEAFTVCKLPSSIEEIVIVDTTNPVSRWLKQILASIWEYPNLKSITLWTPYDPFDSPFDWRLGNQHDFPRDDEVIDSNSSTRRIDPPPQWKKDFLAASTDGSVWPDLEAAGIQMKQRWRFDLREIGWISL</sequence>
<dbReference type="AlphaFoldDB" id="A0A9W8Y5Z0"/>
<reference evidence="1" key="1">
    <citation type="submission" date="2022-10" db="EMBL/GenBank/DDBJ databases">
        <title>Tapping the CABI collections for fungal endophytes: first genome assemblies for Collariella, Neodidymelliopsis, Ascochyta clinopodiicola, Didymella pomorum, Didymosphaeria variabile, Neocosmospora piperis and Neocucurbitaria cava.</title>
        <authorList>
            <person name="Hill R."/>
        </authorList>
    </citation>
    <scope>NUCLEOTIDE SEQUENCE</scope>
    <source>
        <strain evidence="1">IMI 356814</strain>
    </source>
</reference>
<dbReference type="EMBL" id="JAPEUY010000011">
    <property type="protein sequence ID" value="KAJ4368383.1"/>
    <property type="molecule type" value="Genomic_DNA"/>
</dbReference>
<dbReference type="OrthoDB" id="3750626at2759"/>
<proteinExistence type="predicted"/>
<protein>
    <submittedName>
        <fullName evidence="1">Uncharacterized protein</fullName>
    </submittedName>
</protein>